<dbReference type="InterPro" id="IPR013171">
    <property type="entry name" value="Cyd/dCyd_deaminase_Zn-bd"/>
</dbReference>
<feature type="binding site" evidence="4">
    <location>
        <begin position="79"/>
        <end position="81"/>
    </location>
    <ligand>
        <name>substrate</name>
    </ligand>
</feature>
<evidence type="ECO:0000313" key="8">
    <source>
        <dbReference type="Proteomes" id="UP000256970"/>
    </source>
</evidence>
<proteinExistence type="inferred from homology"/>
<dbReference type="Pfam" id="PF00383">
    <property type="entry name" value="dCMP_cyt_deam_1"/>
    <property type="match status" value="1"/>
</dbReference>
<dbReference type="PIRSF" id="PIRSF006334">
    <property type="entry name" value="Cdd_plus_pseudo"/>
    <property type="match status" value="1"/>
</dbReference>
<accession>A0A383VIJ8</accession>
<dbReference type="InterPro" id="IPR050202">
    <property type="entry name" value="Cyt/Deoxycyt_deaminase"/>
</dbReference>
<dbReference type="GO" id="GO:0008270">
    <property type="term" value="F:zinc ion binding"/>
    <property type="evidence" value="ECO:0007669"/>
    <property type="project" value="InterPro"/>
</dbReference>
<dbReference type="Gene3D" id="3.40.140.10">
    <property type="entry name" value="Cytidine Deaminase, domain 2"/>
    <property type="match status" value="2"/>
</dbReference>
<keyword evidence="5" id="KW-0862">Zinc</keyword>
<protein>
    <recommendedName>
        <fullName evidence="6">CMP/dCMP-type deaminase domain-containing protein</fullName>
    </recommendedName>
</protein>
<comment type="cofactor">
    <cofactor evidence="5">
        <name>Zn(2+)</name>
        <dbReference type="ChEBI" id="CHEBI:29105"/>
    </cofactor>
    <text evidence="5">Binds 1 zinc ion.</text>
</comment>
<feature type="binding site" evidence="5">
    <location>
        <position position="92"/>
    </location>
    <ligand>
        <name>Zn(2+)</name>
        <dbReference type="ChEBI" id="CHEBI:29105"/>
        <note>catalytic</note>
    </ligand>
</feature>
<dbReference type="CDD" id="cd01283">
    <property type="entry name" value="cytidine_deaminase"/>
    <property type="match status" value="1"/>
</dbReference>
<organism evidence="7 8">
    <name type="scientific">Tetradesmus obliquus</name>
    <name type="common">Green alga</name>
    <name type="synonym">Acutodesmus obliquus</name>
    <dbReference type="NCBI Taxonomy" id="3088"/>
    <lineage>
        <taxon>Eukaryota</taxon>
        <taxon>Viridiplantae</taxon>
        <taxon>Chlorophyta</taxon>
        <taxon>core chlorophytes</taxon>
        <taxon>Chlorophyceae</taxon>
        <taxon>CS clade</taxon>
        <taxon>Sphaeropleales</taxon>
        <taxon>Scenedesmaceae</taxon>
        <taxon>Tetradesmus</taxon>
    </lineage>
</organism>
<dbReference type="GO" id="GO:0005829">
    <property type="term" value="C:cytosol"/>
    <property type="evidence" value="ECO:0007669"/>
    <property type="project" value="TreeGrafter"/>
</dbReference>
<dbReference type="GO" id="GO:0055086">
    <property type="term" value="P:nucleobase-containing small molecule metabolic process"/>
    <property type="evidence" value="ECO:0007669"/>
    <property type="project" value="UniProtKB-ARBA"/>
</dbReference>
<evidence type="ECO:0000256" key="1">
    <source>
        <dbReference type="ARBA" id="ARBA00006576"/>
    </source>
</evidence>
<dbReference type="NCBIfam" id="NF006537">
    <property type="entry name" value="PRK09027.1"/>
    <property type="match status" value="1"/>
</dbReference>
<name>A0A383VIJ8_TETOB</name>
<dbReference type="PANTHER" id="PTHR11644">
    <property type="entry name" value="CYTIDINE DEAMINASE"/>
    <property type="match status" value="1"/>
</dbReference>
<dbReference type="Pfam" id="PF08211">
    <property type="entry name" value="dCMP_cyt_deam_2"/>
    <property type="match status" value="1"/>
</dbReference>
<reference evidence="7 8" key="1">
    <citation type="submission" date="2016-10" db="EMBL/GenBank/DDBJ databases">
        <authorList>
            <person name="Cai Z."/>
        </authorList>
    </citation>
    <scope>NUCLEOTIDE SEQUENCE [LARGE SCALE GENOMIC DNA]</scope>
</reference>
<comment type="subunit">
    <text evidence="2">Homodimer.</text>
</comment>
<evidence type="ECO:0000256" key="2">
    <source>
        <dbReference type="ARBA" id="ARBA00011738"/>
    </source>
</evidence>
<dbReference type="Proteomes" id="UP000256970">
    <property type="component" value="Unassembled WGS sequence"/>
</dbReference>
<dbReference type="PANTHER" id="PTHR11644:SF2">
    <property type="entry name" value="CYTIDINE DEAMINASE"/>
    <property type="match status" value="1"/>
</dbReference>
<sequence>MTGTTQTDALQQIAAAARGRFVIPAEEVRQLQQAAGCSMDTLLLSILDEAAQEARPLISNYKVGAVGLGGSGAVYIGCNLEMPGNALNQSVHGEQFLLANLLLHQERVLQSLAISAAPCGHCRQFYSELACADRVRFVFGYRGHDEPEVFGLAQLLPARFGPLDLLEDPSAPLLLEQQQHSLAWTAAAQEVLQQRGNDQGFQRAAEAALQAARASYSPYTHCPSGVALVTSSSGVAAGGYIESAAHNPGLPPLQAAVVGGIVGGCLPSYDQILEVVLVEVLAAPVQHARITKAVAASFSEDVRVTVLHVTRQ</sequence>
<dbReference type="GO" id="GO:0072527">
    <property type="term" value="P:pyrimidine-containing compound metabolic process"/>
    <property type="evidence" value="ECO:0007669"/>
    <property type="project" value="UniProtKB-ARBA"/>
</dbReference>
<gene>
    <name evidence="7" type="ORF">BQ4739_LOCUS5782</name>
</gene>
<dbReference type="InterPro" id="IPR002125">
    <property type="entry name" value="CMP_dCMP_dom"/>
</dbReference>
<feature type="domain" description="CMP/dCMP-type deaminase" evidence="6">
    <location>
        <begin position="199"/>
        <end position="312"/>
    </location>
</feature>
<evidence type="ECO:0000259" key="6">
    <source>
        <dbReference type="PROSITE" id="PS51747"/>
    </source>
</evidence>
<dbReference type="STRING" id="3088.A0A383VIJ8"/>
<feature type="binding site" evidence="5">
    <location>
        <position position="122"/>
    </location>
    <ligand>
        <name>Zn(2+)</name>
        <dbReference type="ChEBI" id="CHEBI:29105"/>
        <note>catalytic</note>
    </ligand>
</feature>
<evidence type="ECO:0000256" key="3">
    <source>
        <dbReference type="PIRSR" id="PIRSR006334-1"/>
    </source>
</evidence>
<keyword evidence="5" id="KW-0479">Metal-binding</keyword>
<evidence type="ECO:0000256" key="4">
    <source>
        <dbReference type="PIRSR" id="PIRSR006334-2"/>
    </source>
</evidence>
<dbReference type="EMBL" id="FNXT01000617">
    <property type="protein sequence ID" value="SZX65345.1"/>
    <property type="molecule type" value="Genomic_DNA"/>
</dbReference>
<evidence type="ECO:0000256" key="5">
    <source>
        <dbReference type="PIRSR" id="PIRSR006334-3"/>
    </source>
</evidence>
<dbReference type="PROSITE" id="PS51747">
    <property type="entry name" value="CYT_DCMP_DEAMINASES_2"/>
    <property type="match status" value="2"/>
</dbReference>
<feature type="domain" description="CMP/dCMP-type deaminase" evidence="6">
    <location>
        <begin position="38"/>
        <end position="163"/>
    </location>
</feature>
<dbReference type="GO" id="GO:0004126">
    <property type="term" value="F:cytidine deaminase activity"/>
    <property type="evidence" value="ECO:0007669"/>
    <property type="project" value="InterPro"/>
</dbReference>
<feature type="binding site" evidence="5">
    <location>
        <position position="119"/>
    </location>
    <ligand>
        <name>Zn(2+)</name>
        <dbReference type="ChEBI" id="CHEBI:29105"/>
        <note>catalytic</note>
    </ligand>
</feature>
<feature type="active site" description="Proton donor" evidence="3">
    <location>
        <position position="94"/>
    </location>
</feature>
<keyword evidence="8" id="KW-1185">Reference proteome</keyword>
<dbReference type="AlphaFoldDB" id="A0A383VIJ8"/>
<comment type="similarity">
    <text evidence="1">Belongs to the cytidine and deoxycytidylate deaminase family.</text>
</comment>
<dbReference type="InterPro" id="IPR016193">
    <property type="entry name" value="Cytidine_deaminase-like"/>
</dbReference>
<dbReference type="SUPFAM" id="SSF53927">
    <property type="entry name" value="Cytidine deaminase-like"/>
    <property type="match status" value="2"/>
</dbReference>
<evidence type="ECO:0000313" key="7">
    <source>
        <dbReference type="EMBL" id="SZX65345.1"/>
    </source>
</evidence>